<dbReference type="EMBL" id="MK500605">
    <property type="protein sequence ID" value="QBK93805.1"/>
    <property type="molecule type" value="Genomic_DNA"/>
</dbReference>
<reference evidence="2" key="1">
    <citation type="journal article" date="2019" name="MBio">
        <title>Virus Genomes from Deep Sea Sediments Expand the Ocean Megavirome and Support Independent Origins of Viral Gigantism.</title>
        <authorList>
            <person name="Backstrom D."/>
            <person name="Yutin N."/>
            <person name="Jorgensen S.L."/>
            <person name="Dharamshi J."/>
            <person name="Homa F."/>
            <person name="Zaremba-Niedwiedzka K."/>
            <person name="Spang A."/>
            <person name="Wolf Y.I."/>
            <person name="Koonin E.V."/>
            <person name="Ettema T.J."/>
        </authorList>
    </citation>
    <scope>NUCLEOTIDE SEQUENCE</scope>
</reference>
<name>A0A481ZEH4_9VIRU</name>
<sequence length="448" mass="53388">MGTTKKGRFCNNYPYKYGDGYCRVHADPDVIKINKEDETEKILAKKKKSDSKLNKEALENRLDQDRINKLQRELDSLIVMIGIHCNLKDKDIRKLDGKMYFLKIYNAGYYEVEGETIDSFESKGVEEDRNIMLQLVADLIGYQKPKGITPEAMYQELLTITLKTFYLKKQREKPIWNSPNARDVYNKHLKKEEIKHDKESRERKKKERESKTEEEIIKSKKVKCNKLLREIRVKYNCPLPKKLQYMGDIELEREFILEYAEIEALKLDIGGYPEEIIVPIKKEWELHNEKQDYHSDSTVKIMMDPNRERDKGVMIRDRLLKSNHDVKEYNNLPREYFEEKVYQYCNEDDDEDKDDECGGTRIVPHTNQRLEDVQSEPSDKDLQPFLHWTAPQKSKIEGRDYIMKHDLKICTELIGDYNNFMTKCRELNCSPLKYLYMFEKFVFDYDKP</sequence>
<feature type="region of interest" description="Disordered" evidence="1">
    <location>
        <begin position="187"/>
        <end position="214"/>
    </location>
</feature>
<evidence type="ECO:0000313" key="2">
    <source>
        <dbReference type="EMBL" id="QBK93805.1"/>
    </source>
</evidence>
<accession>A0A481ZEH4</accession>
<evidence type="ECO:0000256" key="1">
    <source>
        <dbReference type="SAM" id="MobiDB-lite"/>
    </source>
</evidence>
<gene>
    <name evidence="2" type="ORF">LCPAC406_01190</name>
</gene>
<organism evidence="2">
    <name type="scientific">Pithovirus LCPAC406</name>
    <dbReference type="NCBI Taxonomy" id="2506599"/>
    <lineage>
        <taxon>Viruses</taxon>
        <taxon>Pithoviruses</taxon>
    </lineage>
</organism>
<proteinExistence type="predicted"/>
<protein>
    <submittedName>
        <fullName evidence="2">Uncharacterized protein</fullName>
    </submittedName>
</protein>